<organism evidence="2 3">
    <name type="scientific">Magallana gigas</name>
    <name type="common">Pacific oyster</name>
    <name type="synonym">Crassostrea gigas</name>
    <dbReference type="NCBI Taxonomy" id="29159"/>
    <lineage>
        <taxon>Eukaryota</taxon>
        <taxon>Metazoa</taxon>
        <taxon>Spiralia</taxon>
        <taxon>Lophotrochozoa</taxon>
        <taxon>Mollusca</taxon>
        <taxon>Bivalvia</taxon>
        <taxon>Autobranchia</taxon>
        <taxon>Pteriomorphia</taxon>
        <taxon>Ostreida</taxon>
        <taxon>Ostreoidea</taxon>
        <taxon>Ostreidae</taxon>
        <taxon>Magallana</taxon>
    </lineage>
</organism>
<evidence type="ECO:0000313" key="3">
    <source>
        <dbReference type="Proteomes" id="UP000005408"/>
    </source>
</evidence>
<dbReference type="AlphaFoldDB" id="A0A8W8KMW3"/>
<feature type="region of interest" description="Disordered" evidence="1">
    <location>
        <begin position="1"/>
        <end position="79"/>
    </location>
</feature>
<accession>A0A8W8KMW3</accession>
<sequence length="79" mass="9032">LQFKKPMSISYEPKHKMKGKGSGRKKEQRKRGVIEEGRRQTVKELVKDKLQEGAQGRKESSTAVSKSKGVLDRFKKTET</sequence>
<reference evidence="2" key="1">
    <citation type="submission" date="2022-08" db="UniProtKB">
        <authorList>
            <consortium name="EnsemblMetazoa"/>
        </authorList>
    </citation>
    <scope>IDENTIFICATION</scope>
    <source>
        <strain evidence="2">05x7-T-G4-1.051#20</strain>
    </source>
</reference>
<feature type="compositionally biased region" description="Basic and acidic residues" evidence="1">
    <location>
        <begin position="30"/>
        <end position="60"/>
    </location>
</feature>
<keyword evidence="3" id="KW-1185">Reference proteome</keyword>
<dbReference type="Proteomes" id="UP000005408">
    <property type="component" value="Unassembled WGS sequence"/>
</dbReference>
<protein>
    <submittedName>
        <fullName evidence="2">Uncharacterized protein</fullName>
    </submittedName>
</protein>
<feature type="compositionally biased region" description="Basic and acidic residues" evidence="1">
    <location>
        <begin position="69"/>
        <end position="79"/>
    </location>
</feature>
<proteinExistence type="predicted"/>
<feature type="compositionally biased region" description="Basic residues" evidence="1">
    <location>
        <begin position="15"/>
        <end position="29"/>
    </location>
</feature>
<name>A0A8W8KMW3_MAGGI</name>
<evidence type="ECO:0000313" key="2">
    <source>
        <dbReference type="EnsemblMetazoa" id="G24281.3:cds"/>
    </source>
</evidence>
<evidence type="ECO:0000256" key="1">
    <source>
        <dbReference type="SAM" id="MobiDB-lite"/>
    </source>
</evidence>
<dbReference type="EnsemblMetazoa" id="G24281.3">
    <property type="protein sequence ID" value="G24281.3:cds"/>
    <property type="gene ID" value="G24281"/>
</dbReference>